<proteinExistence type="predicted"/>
<dbReference type="PANTHER" id="PTHR36849">
    <property type="entry name" value="CYTOPLASMIC PROTEIN-RELATED"/>
    <property type="match status" value="1"/>
</dbReference>
<gene>
    <name evidence="1" type="ORF">MNBD_CHLOROFLEXI01-4808</name>
</gene>
<dbReference type="EMBL" id="UOEU01000657">
    <property type="protein sequence ID" value="VAW37221.1"/>
    <property type="molecule type" value="Genomic_DNA"/>
</dbReference>
<dbReference type="Pfam" id="PF22752">
    <property type="entry name" value="DUF488-N3i"/>
    <property type="match status" value="1"/>
</dbReference>
<reference evidence="1" key="1">
    <citation type="submission" date="2018-06" db="EMBL/GenBank/DDBJ databases">
        <authorList>
            <person name="Zhirakovskaya E."/>
        </authorList>
    </citation>
    <scope>NUCLEOTIDE SEQUENCE</scope>
</reference>
<sequence>MDDERFIITVKRIYDEPTANDGFRVLVDRLWPRGVSKEAAQLDLWLGDIAPSPSLRKWFKHDPACWEQFVDRYFMELDERPEIITDLFQQATSRHITLLYAAKEPHHNHANALKQYLQGA</sequence>
<accession>A0A3B0V2J8</accession>
<name>A0A3B0V2J8_9ZZZZ</name>
<evidence type="ECO:0000313" key="1">
    <source>
        <dbReference type="EMBL" id="VAW37221.1"/>
    </source>
</evidence>
<organism evidence="1">
    <name type="scientific">hydrothermal vent metagenome</name>
    <dbReference type="NCBI Taxonomy" id="652676"/>
    <lineage>
        <taxon>unclassified sequences</taxon>
        <taxon>metagenomes</taxon>
        <taxon>ecological metagenomes</taxon>
    </lineage>
</organism>
<dbReference type="AlphaFoldDB" id="A0A3B0V2J8"/>
<protein>
    <submittedName>
        <fullName evidence="1">DUF488 family protein SAV0238</fullName>
    </submittedName>
</protein>
<dbReference type="InterPro" id="IPR052552">
    <property type="entry name" value="YeaO-like"/>
</dbReference>
<dbReference type="PANTHER" id="PTHR36849:SF1">
    <property type="entry name" value="CYTOPLASMIC PROTEIN"/>
    <property type="match status" value="1"/>
</dbReference>